<dbReference type="Pfam" id="PF00497">
    <property type="entry name" value="SBP_bac_3"/>
    <property type="match status" value="1"/>
</dbReference>
<name>A0A1I7BQG7_9BURK</name>
<dbReference type="EMBL" id="FPBH01000005">
    <property type="protein sequence ID" value="SFT89406.1"/>
    <property type="molecule type" value="Genomic_DNA"/>
</dbReference>
<protein>
    <submittedName>
        <fullName evidence="3">Amino acid ABC transporter substrate-binding protein, PAAT family</fullName>
    </submittedName>
</protein>
<dbReference type="AlphaFoldDB" id="A0A1I7BQG7"/>
<dbReference type="Proteomes" id="UP000198844">
    <property type="component" value="Unassembled WGS sequence"/>
</dbReference>
<keyword evidence="1" id="KW-0732">Signal</keyword>
<dbReference type="Gene3D" id="3.40.190.10">
    <property type="entry name" value="Periplasmic binding protein-like II"/>
    <property type="match status" value="2"/>
</dbReference>
<evidence type="ECO:0000256" key="1">
    <source>
        <dbReference type="ARBA" id="ARBA00022729"/>
    </source>
</evidence>
<dbReference type="OrthoDB" id="571173at2"/>
<proteinExistence type="predicted"/>
<dbReference type="SMART" id="SM00062">
    <property type="entry name" value="PBPb"/>
    <property type="match status" value="1"/>
</dbReference>
<evidence type="ECO:0000313" key="3">
    <source>
        <dbReference type="EMBL" id="SFT89406.1"/>
    </source>
</evidence>
<organism evidence="3 4">
    <name type="scientific">Paraburkholderia aspalathi</name>
    <dbReference type="NCBI Taxonomy" id="1324617"/>
    <lineage>
        <taxon>Bacteria</taxon>
        <taxon>Pseudomonadati</taxon>
        <taxon>Pseudomonadota</taxon>
        <taxon>Betaproteobacteria</taxon>
        <taxon>Burkholderiales</taxon>
        <taxon>Burkholderiaceae</taxon>
        <taxon>Paraburkholderia</taxon>
    </lineage>
</organism>
<evidence type="ECO:0000313" key="4">
    <source>
        <dbReference type="Proteomes" id="UP000198844"/>
    </source>
</evidence>
<dbReference type="InterPro" id="IPR001638">
    <property type="entry name" value="Solute-binding_3/MltF_N"/>
</dbReference>
<dbReference type="RefSeq" id="WP_093634107.1">
    <property type="nucleotide sequence ID" value="NZ_FPBH01000005.1"/>
</dbReference>
<dbReference type="PANTHER" id="PTHR35936:SF17">
    <property type="entry name" value="ARGININE-BINDING EXTRACELLULAR PROTEIN ARTP"/>
    <property type="match status" value="1"/>
</dbReference>
<evidence type="ECO:0000259" key="2">
    <source>
        <dbReference type="SMART" id="SM00062"/>
    </source>
</evidence>
<feature type="domain" description="Solute-binding protein family 3/N-terminal" evidence="2">
    <location>
        <begin position="17"/>
        <end position="237"/>
    </location>
</feature>
<dbReference type="CDD" id="cd13623">
    <property type="entry name" value="PBP2_AA_hypothetical"/>
    <property type="match status" value="1"/>
</dbReference>
<reference evidence="3 4" key="1">
    <citation type="submission" date="2016-10" db="EMBL/GenBank/DDBJ databases">
        <authorList>
            <person name="de Groot N.N."/>
        </authorList>
    </citation>
    <scope>NUCLEOTIDE SEQUENCE [LARGE SCALE GENOMIC DNA]</scope>
    <source>
        <strain evidence="3 4">LMG 27731</strain>
    </source>
</reference>
<accession>A0A1I7BQG7</accession>
<sequence>MIPVTQDVLADLAPNGRLRAAINYGNPILANKDAATHEPKGISVDLARALARQLGVSVDLVPYDAAGKVVAALEQNEWDVAFVARDPIRGKGIEQTFPYIIIEGAYLVREDSPIRSNDEVDQSWNTVVVGRGSAYDLFLTRTMTKATLVRSPTSPGVVDMMLADGYGVAAGVKQQLMSDAERVTGLRLLEGRFMVIEQAMGIPKGRPAGAEFLSVFLRTMIESGFVANAICTHGAKGALVAPLSSKG</sequence>
<dbReference type="SUPFAM" id="SSF53850">
    <property type="entry name" value="Periplasmic binding protein-like II"/>
    <property type="match status" value="1"/>
</dbReference>
<dbReference type="PANTHER" id="PTHR35936">
    <property type="entry name" value="MEMBRANE-BOUND LYTIC MUREIN TRANSGLYCOSYLASE F"/>
    <property type="match status" value="1"/>
</dbReference>
<gene>
    <name evidence="3" type="ORF">SAMN05192563_100526</name>
</gene>